<organism evidence="5 6">
    <name type="scientific">Falsiruegeria litorea R37</name>
    <dbReference type="NCBI Taxonomy" id="1200284"/>
    <lineage>
        <taxon>Bacteria</taxon>
        <taxon>Pseudomonadati</taxon>
        <taxon>Pseudomonadota</taxon>
        <taxon>Alphaproteobacteria</taxon>
        <taxon>Rhodobacterales</taxon>
        <taxon>Roseobacteraceae</taxon>
        <taxon>Falsiruegeria</taxon>
    </lineage>
</organism>
<dbReference type="Proteomes" id="UP000193077">
    <property type="component" value="Unassembled WGS sequence"/>
</dbReference>
<dbReference type="GO" id="GO:0046872">
    <property type="term" value="F:metal ion binding"/>
    <property type="evidence" value="ECO:0007669"/>
    <property type="project" value="UniProtKB-KW"/>
</dbReference>
<keyword evidence="2 5" id="KW-0808">Transferase</keyword>
<gene>
    <name evidence="5" type="primary">kce_3</name>
    <name evidence="5" type="ORF">TRL7639_02740</name>
</gene>
<comment type="cofactor">
    <cofactor evidence="1">
        <name>Zn(2+)</name>
        <dbReference type="ChEBI" id="CHEBI:29105"/>
    </cofactor>
</comment>
<keyword evidence="4" id="KW-0862">Zinc</keyword>
<dbReference type="Gene3D" id="3.20.20.70">
    <property type="entry name" value="Aldolase class I"/>
    <property type="match status" value="1"/>
</dbReference>
<keyword evidence="3" id="KW-0479">Metal-binding</keyword>
<accession>A0A1Y5T0S8</accession>
<dbReference type="InterPro" id="IPR008567">
    <property type="entry name" value="BKACE"/>
</dbReference>
<protein>
    <submittedName>
        <fullName evidence="5">3-keto-5-aminohexanoate cleavage enzyme</fullName>
        <ecNumber evidence="5">2.-.-.-</ecNumber>
    </submittedName>
</protein>
<proteinExistence type="predicted"/>
<dbReference type="PANTHER" id="PTHR37418">
    <property type="entry name" value="3-KETO-5-AMINOHEXANOATE CLEAVAGE ENZYME-RELATED"/>
    <property type="match status" value="1"/>
</dbReference>
<keyword evidence="6" id="KW-1185">Reference proteome</keyword>
<sequence length="252" mass="27241">MNAPVIMVAPNGARRGKADHPSLPINLNDMLATARACHSAGAGALHLHVRDSEGEHSLDAGRYREALAALSAEVPELDLQITTESAGVYSPHEQLDCLKEVRPKWASISVREINRAPELAEQLYGLCADQETRVQHIAYDASDLHLLHDWRQRGVVRPEQDEVICVLGAYFPPRAGTPDELTPLLPLLDGLSFAVCAFGPQEEACLLAAAQSGANVLRVGFENNLVAPSGTLWRSNADAVSSLKARFERNAA</sequence>
<dbReference type="GO" id="GO:0043720">
    <property type="term" value="F:3-keto-5-aminohexanoate cleavage activity"/>
    <property type="evidence" value="ECO:0007669"/>
    <property type="project" value="InterPro"/>
</dbReference>
<evidence type="ECO:0000256" key="2">
    <source>
        <dbReference type="ARBA" id="ARBA00022679"/>
    </source>
</evidence>
<dbReference type="InterPro" id="IPR013785">
    <property type="entry name" value="Aldolase_TIM"/>
</dbReference>
<evidence type="ECO:0000256" key="4">
    <source>
        <dbReference type="ARBA" id="ARBA00022833"/>
    </source>
</evidence>
<evidence type="ECO:0000313" key="5">
    <source>
        <dbReference type="EMBL" id="SLN49415.1"/>
    </source>
</evidence>
<evidence type="ECO:0000256" key="3">
    <source>
        <dbReference type="ARBA" id="ARBA00022723"/>
    </source>
</evidence>
<dbReference type="EMBL" id="FWFO01000001">
    <property type="protein sequence ID" value="SLN49415.1"/>
    <property type="molecule type" value="Genomic_DNA"/>
</dbReference>
<dbReference type="EC" id="2.-.-.-" evidence="5"/>
<evidence type="ECO:0000256" key="1">
    <source>
        <dbReference type="ARBA" id="ARBA00001947"/>
    </source>
</evidence>
<reference evidence="5 6" key="1">
    <citation type="submission" date="2017-03" db="EMBL/GenBank/DDBJ databases">
        <authorList>
            <person name="Afonso C.L."/>
            <person name="Miller P.J."/>
            <person name="Scott M.A."/>
            <person name="Spackman E."/>
            <person name="Goraichik I."/>
            <person name="Dimitrov K.M."/>
            <person name="Suarez D.L."/>
            <person name="Swayne D.E."/>
        </authorList>
    </citation>
    <scope>NUCLEOTIDE SEQUENCE [LARGE SCALE GENOMIC DNA]</scope>
    <source>
        <strain evidence="5 6">CECT 7639</strain>
    </source>
</reference>
<dbReference type="PANTHER" id="PTHR37418:SF2">
    <property type="entry name" value="3-KETO-5-AMINOHEXANOATE CLEAVAGE ENZYME"/>
    <property type="match status" value="1"/>
</dbReference>
<evidence type="ECO:0000313" key="6">
    <source>
        <dbReference type="Proteomes" id="UP000193077"/>
    </source>
</evidence>
<dbReference type="RefSeq" id="WP_085796172.1">
    <property type="nucleotide sequence ID" value="NZ_FWFO01000001.1"/>
</dbReference>
<dbReference type="OrthoDB" id="9805277at2"/>
<dbReference type="AlphaFoldDB" id="A0A1Y5T0S8"/>
<dbReference type="Pfam" id="PF05853">
    <property type="entry name" value="BKACE"/>
    <property type="match status" value="1"/>
</dbReference>
<name>A0A1Y5T0S8_9RHOB</name>